<evidence type="ECO:0000313" key="3">
    <source>
        <dbReference type="EMBL" id="CAJ1947319.1"/>
    </source>
</evidence>
<sequence>MKTSSSYCLPVLALLLNRGQLADASKSSENVNNNDTNPRMEYANGNPKSKTTSKIKGTESGHLEDQRELQYSAGPPRKQPAAQTPPTTNSKGDLIIPHEAKWPLSTSTTTWEQGMLSPTEAPSETPSEMPSFSPTKIASATLAGLSYIPGKLNNYQNGLLLSEGLQSRIIATSMEKVELADGTYSRFGFHDSPDGAAVFADPESGGWSYVSNSERENGDGGVGAIVFNADGEVVGYKHLQVGTSYNCSGGKTPWDTWVSCEEHDYGRIWQVDPTGLRPPEETSMSATLGKFESFAYDIRNFDKPQFFVTEDNTYGALRRFTASNPNWDDPWSILHGEGVLEYLVLLPSTGDRWDEEGTYYWTDDLDAAKSNARSFYMHTEGLDVYHNELFLASKVQYSLFILDLDSDTYKRFPTDVGLFDGQPDQMKRLIRDGNVETSSTFDVNEPEEEPLLYFCEELGDSQGIHARDANNWYYTILESSEYGRETTGLAFSPDGKHMYFSFQWAGVIFDIWRDDGLPFYGKTLDVHYHHRPDENDEAATRGGRDMWS</sequence>
<feature type="compositionally biased region" description="Polar residues" evidence="1">
    <location>
        <begin position="46"/>
        <end position="55"/>
    </location>
</feature>
<gene>
    <name evidence="3" type="ORF">CYCCA115_LOCUS11087</name>
</gene>
<feature type="compositionally biased region" description="Polar residues" evidence="1">
    <location>
        <begin position="81"/>
        <end position="91"/>
    </location>
</feature>
<feature type="region of interest" description="Disordered" evidence="1">
    <location>
        <begin position="22"/>
        <end position="94"/>
    </location>
</feature>
<dbReference type="Proteomes" id="UP001295423">
    <property type="component" value="Unassembled WGS sequence"/>
</dbReference>
<protein>
    <recommendedName>
        <fullName evidence="5">DUF839 domain-containing protein</fullName>
    </recommendedName>
</protein>
<dbReference type="PANTHER" id="PTHR35399">
    <property type="entry name" value="SLR8030 PROTEIN"/>
    <property type="match status" value="1"/>
</dbReference>
<evidence type="ECO:0008006" key="5">
    <source>
        <dbReference type="Google" id="ProtNLM"/>
    </source>
</evidence>
<proteinExistence type="predicted"/>
<reference evidence="3" key="1">
    <citation type="submission" date="2023-08" db="EMBL/GenBank/DDBJ databases">
        <authorList>
            <person name="Audoor S."/>
            <person name="Bilcke G."/>
        </authorList>
    </citation>
    <scope>NUCLEOTIDE SEQUENCE</scope>
</reference>
<comment type="caution">
    <text evidence="3">The sequence shown here is derived from an EMBL/GenBank/DDBJ whole genome shotgun (WGS) entry which is preliminary data.</text>
</comment>
<dbReference type="PANTHER" id="PTHR35399:SF2">
    <property type="entry name" value="DUF839 DOMAIN-CONTAINING PROTEIN"/>
    <property type="match status" value="1"/>
</dbReference>
<dbReference type="EMBL" id="CAKOGP040001725">
    <property type="protein sequence ID" value="CAJ1947319.1"/>
    <property type="molecule type" value="Genomic_DNA"/>
</dbReference>
<feature type="compositionally biased region" description="Basic and acidic residues" evidence="1">
    <location>
        <begin position="56"/>
        <end position="68"/>
    </location>
</feature>
<keyword evidence="2" id="KW-0732">Signal</keyword>
<feature type="compositionally biased region" description="Polar residues" evidence="1">
    <location>
        <begin position="120"/>
        <end position="132"/>
    </location>
</feature>
<evidence type="ECO:0000313" key="4">
    <source>
        <dbReference type="Proteomes" id="UP001295423"/>
    </source>
</evidence>
<keyword evidence="4" id="KW-1185">Reference proteome</keyword>
<name>A0AAD2FNG1_9STRA</name>
<feature type="signal peptide" evidence="2">
    <location>
        <begin position="1"/>
        <end position="24"/>
    </location>
</feature>
<feature type="region of interest" description="Disordered" evidence="1">
    <location>
        <begin position="108"/>
        <end position="132"/>
    </location>
</feature>
<dbReference type="SUPFAM" id="SSF63825">
    <property type="entry name" value="YWTD domain"/>
    <property type="match status" value="1"/>
</dbReference>
<evidence type="ECO:0000256" key="1">
    <source>
        <dbReference type="SAM" id="MobiDB-lite"/>
    </source>
</evidence>
<feature type="chain" id="PRO_5042111758" description="DUF839 domain-containing protein" evidence="2">
    <location>
        <begin position="25"/>
        <end position="548"/>
    </location>
</feature>
<feature type="compositionally biased region" description="Polar residues" evidence="1">
    <location>
        <begin position="25"/>
        <end position="37"/>
    </location>
</feature>
<dbReference type="Pfam" id="PF05787">
    <property type="entry name" value="PhoX"/>
    <property type="match status" value="1"/>
</dbReference>
<organism evidence="3 4">
    <name type="scientific">Cylindrotheca closterium</name>
    <dbReference type="NCBI Taxonomy" id="2856"/>
    <lineage>
        <taxon>Eukaryota</taxon>
        <taxon>Sar</taxon>
        <taxon>Stramenopiles</taxon>
        <taxon>Ochrophyta</taxon>
        <taxon>Bacillariophyta</taxon>
        <taxon>Bacillariophyceae</taxon>
        <taxon>Bacillariophycidae</taxon>
        <taxon>Bacillariales</taxon>
        <taxon>Bacillariaceae</taxon>
        <taxon>Cylindrotheca</taxon>
    </lineage>
</organism>
<accession>A0AAD2FNG1</accession>
<dbReference type="InterPro" id="IPR008557">
    <property type="entry name" value="PhoX"/>
</dbReference>
<dbReference type="AlphaFoldDB" id="A0AAD2FNG1"/>
<evidence type="ECO:0000256" key="2">
    <source>
        <dbReference type="SAM" id="SignalP"/>
    </source>
</evidence>